<sequence length="280" mass="30594">MDNNSRRFYINEQTDSSPDTSYNESLETPAAGMQQLTASTSTQPLNQHHYQYLSGTPASRIAAAAVGRRLDLGAAAAARPPQFALHQPPSSFRGSNAAGSGIEDESAFGDSAFTTPVMDYHRRADQAAAGADRHSGLLGTGTSDLRSYGYWDETPSEATNHSNKPAPSLPSIEQQQQFEEEHSGFWGGSIDSPQDQHQQHNDSIAQQVADGPPTPFGNQSNAAVDEDFMLNLNQEGDLERLTRKAMNDANGAWKQLTMDILRKQLASLDEDEWMYVSDCR</sequence>
<dbReference type="EMBL" id="JANBUO010001399">
    <property type="protein sequence ID" value="KAJ2798437.1"/>
    <property type="molecule type" value="Genomic_DNA"/>
</dbReference>
<dbReference type="OrthoDB" id="5552492at2759"/>
<proteinExistence type="predicted"/>
<feature type="region of interest" description="Disordered" evidence="1">
    <location>
        <begin position="84"/>
        <end position="108"/>
    </location>
</feature>
<evidence type="ECO:0000313" key="2">
    <source>
        <dbReference type="EMBL" id="KAJ2798437.1"/>
    </source>
</evidence>
<feature type="region of interest" description="Disordered" evidence="1">
    <location>
        <begin position="1"/>
        <end position="33"/>
    </location>
</feature>
<keyword evidence="3" id="KW-1185">Reference proteome</keyword>
<name>A0A9W8HTX6_9FUNG</name>
<reference evidence="2" key="1">
    <citation type="submission" date="2022-07" db="EMBL/GenBank/DDBJ databases">
        <title>Phylogenomic reconstructions and comparative analyses of Kickxellomycotina fungi.</title>
        <authorList>
            <person name="Reynolds N.K."/>
            <person name="Stajich J.E."/>
            <person name="Barry K."/>
            <person name="Grigoriev I.V."/>
            <person name="Crous P."/>
            <person name="Smith M.E."/>
        </authorList>
    </citation>
    <scope>NUCLEOTIDE SEQUENCE</scope>
    <source>
        <strain evidence="2">NRRL 1565</strain>
    </source>
</reference>
<dbReference type="Proteomes" id="UP001140094">
    <property type="component" value="Unassembled WGS sequence"/>
</dbReference>
<protein>
    <submittedName>
        <fullName evidence="2">Uncharacterized protein</fullName>
    </submittedName>
</protein>
<evidence type="ECO:0000313" key="3">
    <source>
        <dbReference type="Proteomes" id="UP001140094"/>
    </source>
</evidence>
<dbReference type="AlphaFoldDB" id="A0A9W8HTX6"/>
<evidence type="ECO:0000256" key="1">
    <source>
        <dbReference type="SAM" id="MobiDB-lite"/>
    </source>
</evidence>
<feature type="compositionally biased region" description="Polar residues" evidence="1">
    <location>
        <begin position="191"/>
        <end position="206"/>
    </location>
</feature>
<feature type="compositionally biased region" description="Polar residues" evidence="1">
    <location>
        <begin position="88"/>
        <end position="98"/>
    </location>
</feature>
<feature type="compositionally biased region" description="Polar residues" evidence="1">
    <location>
        <begin position="11"/>
        <end position="26"/>
    </location>
</feature>
<organism evidence="2 3">
    <name type="scientific">Coemansia guatemalensis</name>
    <dbReference type="NCBI Taxonomy" id="2761395"/>
    <lineage>
        <taxon>Eukaryota</taxon>
        <taxon>Fungi</taxon>
        <taxon>Fungi incertae sedis</taxon>
        <taxon>Zoopagomycota</taxon>
        <taxon>Kickxellomycotina</taxon>
        <taxon>Kickxellomycetes</taxon>
        <taxon>Kickxellales</taxon>
        <taxon>Kickxellaceae</taxon>
        <taxon>Coemansia</taxon>
    </lineage>
</organism>
<accession>A0A9W8HTX6</accession>
<feature type="region of interest" description="Disordered" evidence="1">
    <location>
        <begin position="148"/>
        <end position="221"/>
    </location>
</feature>
<gene>
    <name evidence="2" type="ORF">H4R20_004823</name>
</gene>
<comment type="caution">
    <text evidence="2">The sequence shown here is derived from an EMBL/GenBank/DDBJ whole genome shotgun (WGS) entry which is preliminary data.</text>
</comment>
<feature type="compositionally biased region" description="Polar residues" evidence="1">
    <location>
        <begin position="156"/>
        <end position="177"/>
    </location>
</feature>